<dbReference type="CTD" id="392307"/>
<evidence type="ECO:0000256" key="2">
    <source>
        <dbReference type="SAM" id="MobiDB-lite"/>
    </source>
</evidence>
<dbReference type="Pfam" id="PF14753">
    <property type="entry name" value="FAM221"/>
    <property type="match status" value="1"/>
</dbReference>
<comment type="similarity">
    <text evidence="1">Belongs to the FAM221 family.</text>
</comment>
<dbReference type="KEGG" id="ccan:109693379"/>
<feature type="compositionally biased region" description="Polar residues" evidence="2">
    <location>
        <begin position="391"/>
        <end position="400"/>
    </location>
</feature>
<feature type="region of interest" description="Disordered" evidence="2">
    <location>
        <begin position="378"/>
        <end position="400"/>
    </location>
</feature>
<organism evidence="3">
    <name type="scientific">Castor canadensis</name>
    <name type="common">American beaver</name>
    <dbReference type="NCBI Taxonomy" id="51338"/>
    <lineage>
        <taxon>Eukaryota</taxon>
        <taxon>Metazoa</taxon>
        <taxon>Chordata</taxon>
        <taxon>Craniata</taxon>
        <taxon>Vertebrata</taxon>
        <taxon>Euteleostomi</taxon>
        <taxon>Mammalia</taxon>
        <taxon>Eutheria</taxon>
        <taxon>Euarchontoglires</taxon>
        <taxon>Glires</taxon>
        <taxon>Rodentia</taxon>
        <taxon>Castorimorpha</taxon>
        <taxon>Castoridae</taxon>
        <taxon>Castor</taxon>
    </lineage>
</organism>
<feature type="compositionally biased region" description="Basic and acidic residues" evidence="2">
    <location>
        <begin position="1"/>
        <end position="26"/>
    </location>
</feature>
<dbReference type="InterPro" id="IPR026755">
    <property type="entry name" value="Fam221a/b"/>
</dbReference>
<evidence type="ECO:0000256" key="1">
    <source>
        <dbReference type="ARBA" id="ARBA00011026"/>
    </source>
</evidence>
<evidence type="ECO:0000313" key="3">
    <source>
        <dbReference type="RefSeq" id="XP_020030254.1"/>
    </source>
</evidence>
<protein>
    <submittedName>
        <fullName evidence="3">Protein FAM221B</fullName>
    </submittedName>
</protein>
<dbReference type="AlphaFoldDB" id="A0A8B7VGS1"/>
<accession>A0A8B7VGS1</accession>
<feature type="region of interest" description="Disordered" evidence="2">
    <location>
        <begin position="166"/>
        <end position="203"/>
    </location>
</feature>
<dbReference type="OrthoDB" id="196393at2759"/>
<feature type="compositionally biased region" description="Polar residues" evidence="2">
    <location>
        <begin position="181"/>
        <end position="190"/>
    </location>
</feature>
<dbReference type="PANTHER" id="PTHR31214:SF3">
    <property type="entry name" value="PROTEIN FAM221B"/>
    <property type="match status" value="1"/>
</dbReference>
<reference evidence="3" key="1">
    <citation type="submission" date="2025-08" db="UniProtKB">
        <authorList>
            <consortium name="RefSeq"/>
        </authorList>
    </citation>
    <scope>IDENTIFICATION</scope>
    <source>
        <tissue evidence="3">Leukocyte</tissue>
    </source>
</reference>
<dbReference type="RefSeq" id="XP_020030254.1">
    <property type="nucleotide sequence ID" value="XM_020174665.1"/>
</dbReference>
<feature type="compositionally biased region" description="Low complexity" evidence="2">
    <location>
        <begin position="71"/>
        <end position="83"/>
    </location>
</feature>
<dbReference type="PANTHER" id="PTHR31214">
    <property type="entry name" value="PROTEIN FAM221A-RELATED"/>
    <property type="match status" value="1"/>
</dbReference>
<gene>
    <name evidence="3" type="primary">Fam221b</name>
</gene>
<feature type="region of interest" description="Disordered" evidence="2">
    <location>
        <begin position="1"/>
        <end position="83"/>
    </location>
</feature>
<name>A0A8B7VGS1_CASCN</name>
<proteinExistence type="inferred from homology"/>
<sequence>MEADKVTEEPHTTKDAKEHPSSKDPSAEDLQELPISEPPLGPSIPQTLLEPQASEALFVPSSQTPLESHVSEGLLEPSSSETPSELPIWYHPLLSHISEVPEKYLSSQSSSISSISVLSFDALREDFSELSSNEVPQTRWPTQVSEFEHLPEHSLPGPSFRVPIVTSSKQKEEAEEDEQSVDTSDLSVHTAQPGHHLGNTSFPEVPAKQAELVEVSKAMQRKRFGSQLNHLFQWEKNAILNAFQTGVYIRWRCPHYLWDCFQIGEESKCFCGHLLKEHQIISDTFVPCTVSQCRCPMFCFIPSRPEEVGEFWVKRRATFDPKAWRAQYRCKHSHEEHAVTGTHPCRHHGCCCNYFESNFLCAACDRCWEEHETFFETQQTRQRRGKPRGSDTVNNWHRPF</sequence>